<evidence type="ECO:0000313" key="1">
    <source>
        <dbReference type="EMBL" id="OEY93606.1"/>
    </source>
</evidence>
<comment type="caution">
    <text evidence="1">The sequence shown here is derived from an EMBL/GenBank/DDBJ whole genome shotgun (WGS) entry which is preliminary data.</text>
</comment>
<keyword evidence="2" id="KW-1185">Reference proteome</keyword>
<evidence type="ECO:0000313" key="2">
    <source>
        <dbReference type="Proteomes" id="UP000185895"/>
    </source>
</evidence>
<accession>A0A1E7R2R4</accession>
<dbReference type="OrthoDB" id="6694295at2"/>
<gene>
    <name evidence="1" type="ORF">BJI46_03955</name>
</gene>
<dbReference type="Proteomes" id="UP000185895">
    <property type="component" value="Unassembled WGS sequence"/>
</dbReference>
<protein>
    <recommendedName>
        <fullName evidence="3">DNA-binding protein</fullName>
    </recommendedName>
</protein>
<organism evidence="1 2">
    <name type="scientific">Acinetobacter qingfengensis</name>
    <dbReference type="NCBI Taxonomy" id="1262585"/>
    <lineage>
        <taxon>Bacteria</taxon>
        <taxon>Pseudomonadati</taxon>
        <taxon>Pseudomonadota</taxon>
        <taxon>Gammaproteobacteria</taxon>
        <taxon>Moraxellales</taxon>
        <taxon>Moraxellaceae</taxon>
        <taxon>Acinetobacter</taxon>
    </lineage>
</organism>
<proteinExistence type="predicted"/>
<dbReference type="EMBL" id="MKKK01000045">
    <property type="protein sequence ID" value="OEY93606.1"/>
    <property type="molecule type" value="Genomic_DNA"/>
</dbReference>
<sequence>MADLSQLKKIINKMVDRIAHRPTIPLDQQLWDEHDIAAYFGYSLDYTKKHIMSHRQFPPARMLPTKDTYVPRWKASDVTKYAMAFDKQTISY</sequence>
<reference evidence="1 2" key="1">
    <citation type="submission" date="2016-09" db="EMBL/GenBank/DDBJ databases">
        <authorList>
            <person name="Capua I."/>
            <person name="De Benedictis P."/>
            <person name="Joannis T."/>
            <person name="Lombin L.H."/>
            <person name="Cattoli G."/>
        </authorList>
    </citation>
    <scope>NUCLEOTIDE SEQUENCE [LARGE SCALE GENOMIC DNA]</scope>
    <source>
        <strain evidence="1 2">ANC 4671</strain>
    </source>
</reference>
<evidence type="ECO:0008006" key="3">
    <source>
        <dbReference type="Google" id="ProtNLM"/>
    </source>
</evidence>
<dbReference type="AlphaFoldDB" id="A0A1E7R2R4"/>
<name>A0A1E7R2R4_9GAMM</name>
<dbReference type="STRING" id="1262585.BJI46_03955"/>
<dbReference type="RefSeq" id="WP_070070421.1">
    <property type="nucleotide sequence ID" value="NZ_MKKK01000045.1"/>
</dbReference>